<evidence type="ECO:0000256" key="1">
    <source>
        <dbReference type="SAM" id="Phobius"/>
    </source>
</evidence>
<dbReference type="Proteomes" id="UP001085076">
    <property type="component" value="Miscellaneous, Linkage group lg04"/>
</dbReference>
<protein>
    <submittedName>
        <fullName evidence="2">Uncharacterized protein</fullName>
    </submittedName>
</protein>
<organism evidence="2 3">
    <name type="scientific">Dioscorea zingiberensis</name>
    <dbReference type="NCBI Taxonomy" id="325984"/>
    <lineage>
        <taxon>Eukaryota</taxon>
        <taxon>Viridiplantae</taxon>
        <taxon>Streptophyta</taxon>
        <taxon>Embryophyta</taxon>
        <taxon>Tracheophyta</taxon>
        <taxon>Spermatophyta</taxon>
        <taxon>Magnoliopsida</taxon>
        <taxon>Liliopsida</taxon>
        <taxon>Dioscoreales</taxon>
        <taxon>Dioscoreaceae</taxon>
        <taxon>Dioscorea</taxon>
    </lineage>
</organism>
<dbReference type="EMBL" id="JAGGNH010000004">
    <property type="protein sequence ID" value="KAJ0975841.1"/>
    <property type="molecule type" value="Genomic_DNA"/>
</dbReference>
<comment type="caution">
    <text evidence="2">The sequence shown here is derived from an EMBL/GenBank/DDBJ whole genome shotgun (WGS) entry which is preliminary data.</text>
</comment>
<name>A0A9D5HGJ9_9LILI</name>
<reference evidence="2" key="1">
    <citation type="submission" date="2021-03" db="EMBL/GenBank/DDBJ databases">
        <authorList>
            <person name="Li Z."/>
            <person name="Yang C."/>
        </authorList>
    </citation>
    <scope>NUCLEOTIDE SEQUENCE</scope>
    <source>
        <strain evidence="2">Dzin_1.0</strain>
        <tissue evidence="2">Leaf</tissue>
    </source>
</reference>
<keyword evidence="1" id="KW-1133">Transmembrane helix</keyword>
<evidence type="ECO:0000313" key="3">
    <source>
        <dbReference type="Proteomes" id="UP001085076"/>
    </source>
</evidence>
<evidence type="ECO:0000313" key="2">
    <source>
        <dbReference type="EMBL" id="KAJ0975841.1"/>
    </source>
</evidence>
<gene>
    <name evidence="2" type="ORF">J5N97_017806</name>
</gene>
<keyword evidence="1" id="KW-0812">Transmembrane</keyword>
<keyword evidence="3" id="KW-1185">Reference proteome</keyword>
<feature type="transmembrane region" description="Helical" evidence="1">
    <location>
        <begin position="15"/>
        <end position="32"/>
    </location>
</feature>
<reference evidence="2" key="2">
    <citation type="journal article" date="2022" name="Hortic Res">
        <title>The genome of Dioscorea zingiberensis sheds light on the biosynthesis, origin and evolution of the medicinally important diosgenin saponins.</title>
        <authorList>
            <person name="Li Y."/>
            <person name="Tan C."/>
            <person name="Li Z."/>
            <person name="Guo J."/>
            <person name="Li S."/>
            <person name="Chen X."/>
            <person name="Wang C."/>
            <person name="Dai X."/>
            <person name="Yang H."/>
            <person name="Song W."/>
            <person name="Hou L."/>
            <person name="Xu J."/>
            <person name="Tong Z."/>
            <person name="Xu A."/>
            <person name="Yuan X."/>
            <person name="Wang W."/>
            <person name="Yang Q."/>
            <person name="Chen L."/>
            <person name="Sun Z."/>
            <person name="Wang K."/>
            <person name="Pan B."/>
            <person name="Chen J."/>
            <person name="Bao Y."/>
            <person name="Liu F."/>
            <person name="Qi X."/>
            <person name="Gang D.R."/>
            <person name="Wen J."/>
            <person name="Li J."/>
        </authorList>
    </citation>
    <scope>NUCLEOTIDE SEQUENCE</scope>
    <source>
        <strain evidence="2">Dzin_1.0</strain>
    </source>
</reference>
<dbReference type="OrthoDB" id="785876at2759"/>
<accession>A0A9D5HGJ9</accession>
<proteinExistence type="predicted"/>
<keyword evidence="1" id="KW-0472">Membrane</keyword>
<dbReference type="AlphaFoldDB" id="A0A9D5HGJ9"/>
<sequence length="138" mass="15638">MVISKKSKPKPRSRVLPLVISSIAIAFFWLFYASSITNSRLSCSSPVAVNQVGSGRRERERLDGLERKHLYWGSRVDCPGKHCNSCEGLGHQESNLRCALEEALFLKRMCVNPMHNKKGILHRSRNTTSEERCTSSLY</sequence>